<dbReference type="Gene3D" id="3.90.640.20">
    <property type="entry name" value="Heat-shock cognate protein, ATPase"/>
    <property type="match status" value="1"/>
</dbReference>
<dbReference type="Pfam" id="PF11738">
    <property type="entry name" value="DUF3298"/>
    <property type="match status" value="1"/>
</dbReference>
<dbReference type="Pfam" id="PF13739">
    <property type="entry name" value="PdaC"/>
    <property type="match status" value="1"/>
</dbReference>
<accession>A0A418PUI8</accession>
<dbReference type="AlphaFoldDB" id="A0A418PUI8"/>
<dbReference type="InterPro" id="IPR025303">
    <property type="entry name" value="PdaC"/>
</dbReference>
<name>A0A418PUI8_9BACT</name>
<evidence type="ECO:0000313" key="4">
    <source>
        <dbReference type="Proteomes" id="UP000283522"/>
    </source>
</evidence>
<proteinExistence type="predicted"/>
<reference evidence="3 4" key="1">
    <citation type="submission" date="2018-09" db="EMBL/GenBank/DDBJ databases">
        <authorList>
            <person name="Wang X."/>
            <person name="Du Z."/>
        </authorList>
    </citation>
    <scope>NUCLEOTIDE SEQUENCE [LARGE SCALE GENOMIC DNA]</scope>
    <source>
        <strain evidence="3 4">N3</strain>
    </source>
</reference>
<evidence type="ECO:0000313" key="3">
    <source>
        <dbReference type="EMBL" id="RIW17146.1"/>
    </source>
</evidence>
<gene>
    <name evidence="3" type="ORF">D0X99_05175</name>
</gene>
<organism evidence="3 4">
    <name type="scientific">Algoriphagus lacus</name>
    <dbReference type="NCBI Taxonomy" id="2056311"/>
    <lineage>
        <taxon>Bacteria</taxon>
        <taxon>Pseudomonadati</taxon>
        <taxon>Bacteroidota</taxon>
        <taxon>Cytophagia</taxon>
        <taxon>Cytophagales</taxon>
        <taxon>Cyclobacteriaceae</taxon>
        <taxon>Algoriphagus</taxon>
    </lineage>
</organism>
<evidence type="ECO:0000259" key="2">
    <source>
        <dbReference type="Pfam" id="PF13739"/>
    </source>
</evidence>
<feature type="domain" description="DUF3298" evidence="1">
    <location>
        <begin position="171"/>
        <end position="238"/>
    </location>
</feature>
<sequence length="250" mass="28781">MAMRFFYGLLILVWISCGSKKEEIPEIPELTFKLDSLQEKTCIGESCATLRLTWPVAEGGEQARKMNQLIREKLESLVQTGEEVLPLDSAKKNYFRNFKSFKSEFPDSHGGWEIEVEGDVTYQSDSTLSIRFNWMSFLGGAHPNHGKSFMNFDPQTGDYLNTDRLILDEEKLREQVEKKFREFHQVAEGVSIADDGRFFLPETGFFLANAMGFQDGKFWVVYVPYEIGPYAMGYTELEFSPEDLKGIVRW</sequence>
<comment type="caution">
    <text evidence="3">The sequence shown here is derived from an EMBL/GenBank/DDBJ whole genome shotgun (WGS) entry which is preliminary data.</text>
</comment>
<dbReference type="Gene3D" id="3.30.565.40">
    <property type="entry name" value="Fervidobacterium nodosum Rt17-B1 like"/>
    <property type="match status" value="1"/>
</dbReference>
<dbReference type="InterPro" id="IPR037126">
    <property type="entry name" value="PdaC/RsiV-like_sf"/>
</dbReference>
<feature type="domain" description="Deacetylase PdaC" evidence="2">
    <location>
        <begin position="47"/>
        <end position="144"/>
    </location>
</feature>
<dbReference type="EMBL" id="QXML01000002">
    <property type="protein sequence ID" value="RIW17146.1"/>
    <property type="molecule type" value="Genomic_DNA"/>
</dbReference>
<protein>
    <submittedName>
        <fullName evidence="3">DUF3298/DUF4163 domain-containing protein</fullName>
    </submittedName>
</protein>
<evidence type="ECO:0000259" key="1">
    <source>
        <dbReference type="Pfam" id="PF11738"/>
    </source>
</evidence>
<dbReference type="InterPro" id="IPR021729">
    <property type="entry name" value="DUF3298"/>
</dbReference>
<dbReference type="PROSITE" id="PS51257">
    <property type="entry name" value="PROKAR_LIPOPROTEIN"/>
    <property type="match status" value="1"/>
</dbReference>
<dbReference type="Proteomes" id="UP000283522">
    <property type="component" value="Unassembled WGS sequence"/>
</dbReference>
<keyword evidence="4" id="KW-1185">Reference proteome</keyword>